<dbReference type="OrthoDB" id="6411082at2759"/>
<accession>A0A4U5NZD9</accession>
<dbReference type="Pfam" id="PF00651">
    <property type="entry name" value="BTB"/>
    <property type="match status" value="1"/>
</dbReference>
<feature type="domain" description="BTB" evidence="1">
    <location>
        <begin position="187"/>
        <end position="238"/>
    </location>
</feature>
<comment type="caution">
    <text evidence="2">The sequence shown here is derived from an EMBL/GenBank/DDBJ whole genome shotgun (WGS) entry which is preliminary data.</text>
</comment>
<reference evidence="2 3" key="1">
    <citation type="journal article" date="2015" name="Genome Biol.">
        <title>Comparative genomics of Steinernema reveals deeply conserved gene regulatory networks.</title>
        <authorList>
            <person name="Dillman A.R."/>
            <person name="Macchietto M."/>
            <person name="Porter C.F."/>
            <person name="Rogers A."/>
            <person name="Williams B."/>
            <person name="Antoshechkin I."/>
            <person name="Lee M.M."/>
            <person name="Goodwin Z."/>
            <person name="Lu X."/>
            <person name="Lewis E.E."/>
            <person name="Goodrich-Blair H."/>
            <person name="Stock S.P."/>
            <person name="Adams B.J."/>
            <person name="Sternberg P.W."/>
            <person name="Mortazavi A."/>
        </authorList>
    </citation>
    <scope>NUCLEOTIDE SEQUENCE [LARGE SCALE GENOMIC DNA]</scope>
    <source>
        <strain evidence="2 3">ALL</strain>
    </source>
</reference>
<protein>
    <recommendedName>
        <fullName evidence="1">BTB domain-containing protein</fullName>
    </recommendedName>
</protein>
<evidence type="ECO:0000259" key="1">
    <source>
        <dbReference type="Pfam" id="PF00651"/>
    </source>
</evidence>
<proteinExistence type="predicted"/>
<sequence length="273" mass="31175">MKNFPLDTQRFVLRIFLRGVPLTTTLSHNVSEIMAPGIPIGNFTHAMRSYEIGDFSWSSHRSSQSDIHMTCEPNKADKQTIWSCLANVTFLRVGCYGVLDQTTSVHLFKNNDPTFHFSTHLRGKKGHFYYSRVKIDIVQSSCTDLSDPKNQLIEDPEDSAHFKIGGVEIICPKGCWALIRPSSTSCLLDINPRDFLRFLGVIHSIDLSVDKDSLDGLLYLGDFFQCKLVLRICEDYLLRLTEKKMRLANKLETAYHYKLNYVLLDAKHVVPNK</sequence>
<name>A0A4U5NZD9_STECR</name>
<gene>
    <name evidence="2" type="ORF">L596_013012</name>
</gene>
<dbReference type="InterPro" id="IPR000210">
    <property type="entry name" value="BTB/POZ_dom"/>
</dbReference>
<dbReference type="AlphaFoldDB" id="A0A4U5NZD9"/>
<dbReference type="Proteomes" id="UP000298663">
    <property type="component" value="Unassembled WGS sequence"/>
</dbReference>
<organism evidence="2 3">
    <name type="scientific">Steinernema carpocapsae</name>
    <name type="common">Entomopathogenic nematode</name>
    <dbReference type="NCBI Taxonomy" id="34508"/>
    <lineage>
        <taxon>Eukaryota</taxon>
        <taxon>Metazoa</taxon>
        <taxon>Ecdysozoa</taxon>
        <taxon>Nematoda</taxon>
        <taxon>Chromadorea</taxon>
        <taxon>Rhabditida</taxon>
        <taxon>Tylenchina</taxon>
        <taxon>Panagrolaimomorpha</taxon>
        <taxon>Strongyloidoidea</taxon>
        <taxon>Steinernematidae</taxon>
        <taxon>Steinernema</taxon>
    </lineage>
</organism>
<evidence type="ECO:0000313" key="3">
    <source>
        <dbReference type="Proteomes" id="UP000298663"/>
    </source>
</evidence>
<reference evidence="2 3" key="2">
    <citation type="journal article" date="2019" name="G3 (Bethesda)">
        <title>Hybrid Assembly of the Genome of the Entomopathogenic Nematode Steinernema carpocapsae Identifies the X-Chromosome.</title>
        <authorList>
            <person name="Serra L."/>
            <person name="Macchietto M."/>
            <person name="Macias-Munoz A."/>
            <person name="McGill C.J."/>
            <person name="Rodriguez I.M."/>
            <person name="Rodriguez B."/>
            <person name="Murad R."/>
            <person name="Mortazavi A."/>
        </authorList>
    </citation>
    <scope>NUCLEOTIDE SEQUENCE [LARGE SCALE GENOMIC DNA]</scope>
    <source>
        <strain evidence="2 3">ALL</strain>
    </source>
</reference>
<dbReference type="InterPro" id="IPR011333">
    <property type="entry name" value="SKP1/BTB/POZ_sf"/>
</dbReference>
<dbReference type="SUPFAM" id="SSF54695">
    <property type="entry name" value="POZ domain"/>
    <property type="match status" value="1"/>
</dbReference>
<evidence type="ECO:0000313" key="2">
    <source>
        <dbReference type="EMBL" id="TKR88830.1"/>
    </source>
</evidence>
<dbReference type="Gene3D" id="3.30.710.10">
    <property type="entry name" value="Potassium Channel Kv1.1, Chain A"/>
    <property type="match status" value="1"/>
</dbReference>
<keyword evidence="3" id="KW-1185">Reference proteome</keyword>
<dbReference type="EMBL" id="AZBU02000003">
    <property type="protein sequence ID" value="TKR88830.1"/>
    <property type="molecule type" value="Genomic_DNA"/>
</dbReference>